<protein>
    <recommendedName>
        <fullName evidence="4">Lipoprotein</fullName>
    </recommendedName>
</protein>
<evidence type="ECO:0000256" key="1">
    <source>
        <dbReference type="SAM" id="MobiDB-lite"/>
    </source>
</evidence>
<evidence type="ECO:0000313" key="2">
    <source>
        <dbReference type="EMBL" id="GAA2398312.1"/>
    </source>
</evidence>
<name>A0ABP5VAV0_9ACTN</name>
<sequence>MKFRDIAVLCLAIPLAGCGLTEGEGGGSQVDRAILNMNMEEAARRADGILADTLGSVKPGVEWTHHVSTDGSCADGEHGATGTGQVTRRVAVMTVISEERRGSFLGVIERFWKKSGYRVLAVRGDQESPAIFVETPDGFRINLTFGYKGQAFFDADTPCVEESPVPPPSTEPNGPDYSGGKIPTPNRRSDFWSASSPVPSGLPAGK</sequence>
<dbReference type="RefSeq" id="WP_344631078.1">
    <property type="nucleotide sequence ID" value="NZ_BAAATJ010000009.1"/>
</dbReference>
<keyword evidence="3" id="KW-1185">Reference proteome</keyword>
<accession>A0ABP5VAV0</accession>
<organism evidence="2 3">
    <name type="scientific">Streptomyces glaucosporus</name>
    <dbReference type="NCBI Taxonomy" id="284044"/>
    <lineage>
        <taxon>Bacteria</taxon>
        <taxon>Bacillati</taxon>
        <taxon>Actinomycetota</taxon>
        <taxon>Actinomycetes</taxon>
        <taxon>Kitasatosporales</taxon>
        <taxon>Streptomycetaceae</taxon>
        <taxon>Streptomyces</taxon>
    </lineage>
</organism>
<evidence type="ECO:0000313" key="3">
    <source>
        <dbReference type="Proteomes" id="UP001500058"/>
    </source>
</evidence>
<gene>
    <name evidence="2" type="ORF">GCM10010420_25600</name>
</gene>
<reference evidence="3" key="1">
    <citation type="journal article" date="2019" name="Int. J. Syst. Evol. Microbiol.">
        <title>The Global Catalogue of Microorganisms (GCM) 10K type strain sequencing project: providing services to taxonomists for standard genome sequencing and annotation.</title>
        <authorList>
            <consortium name="The Broad Institute Genomics Platform"/>
            <consortium name="The Broad Institute Genome Sequencing Center for Infectious Disease"/>
            <person name="Wu L."/>
            <person name="Ma J."/>
        </authorList>
    </citation>
    <scope>NUCLEOTIDE SEQUENCE [LARGE SCALE GENOMIC DNA]</scope>
    <source>
        <strain evidence="3">JCM 6921</strain>
    </source>
</reference>
<feature type="region of interest" description="Disordered" evidence="1">
    <location>
        <begin position="158"/>
        <end position="206"/>
    </location>
</feature>
<comment type="caution">
    <text evidence="2">The sequence shown here is derived from an EMBL/GenBank/DDBJ whole genome shotgun (WGS) entry which is preliminary data.</text>
</comment>
<dbReference type="Proteomes" id="UP001500058">
    <property type="component" value="Unassembled WGS sequence"/>
</dbReference>
<evidence type="ECO:0008006" key="4">
    <source>
        <dbReference type="Google" id="ProtNLM"/>
    </source>
</evidence>
<proteinExistence type="predicted"/>
<dbReference type="EMBL" id="BAAATJ010000009">
    <property type="protein sequence ID" value="GAA2398312.1"/>
    <property type="molecule type" value="Genomic_DNA"/>
</dbReference>